<protein>
    <submittedName>
        <fullName evidence="1">Uncharacterized protein</fullName>
    </submittedName>
</protein>
<dbReference type="Proteomes" id="UP000029646">
    <property type="component" value="Unassembled WGS sequence"/>
</dbReference>
<dbReference type="AlphaFoldDB" id="A0A090W6Q3"/>
<comment type="caution">
    <text evidence="1">The sequence shown here is derived from an EMBL/GenBank/DDBJ whole genome shotgun (WGS) entry which is preliminary data.</text>
</comment>
<dbReference type="Gene3D" id="2.120.10.30">
    <property type="entry name" value="TolB, C-terminal domain"/>
    <property type="match status" value="1"/>
</dbReference>
<sequence>MSIIKQHDNEIFILDTKNTKKLFCFSLEGNLKWEFGSIGKGPLEYNRPTDFVINKAKDAIHILDNSGYKIITVDLKTGIALNEFNLNCYALEMVLTDTGDFLVNTSNLFDNKHLNYKLLCIDSSQAVISKNLRIPKNQEKKQYQTSRSLAKFGNNIFFTETLNDTIYRIKADTLTRAYYIDFKKIKYPEKLIIKYSYQKTKKLQKKGLLY</sequence>
<dbReference type="InterPro" id="IPR011042">
    <property type="entry name" value="6-blade_b-propeller_TolB-like"/>
</dbReference>
<gene>
    <name evidence="1" type="ORF">JCM19302_405</name>
</gene>
<dbReference type="Pfam" id="PF17170">
    <property type="entry name" value="DUF5128"/>
    <property type="match status" value="1"/>
</dbReference>
<evidence type="ECO:0000313" key="1">
    <source>
        <dbReference type="EMBL" id="GAL71898.1"/>
    </source>
</evidence>
<dbReference type="SUPFAM" id="SSF63825">
    <property type="entry name" value="YWTD domain"/>
    <property type="match status" value="1"/>
</dbReference>
<reference evidence="1 2" key="1">
    <citation type="journal article" date="2014" name="Genome Announc.">
        <title>Draft Genome Sequence of Marine Flavobacterium Jejuia pallidilutea Strain 11shimoA1 and Pigmentation Mutants.</title>
        <authorList>
            <person name="Takatani N."/>
            <person name="Nakanishi M."/>
            <person name="Meirelles P."/>
            <person name="Mino S."/>
            <person name="Suda W."/>
            <person name="Oshima K."/>
            <person name="Hattori M."/>
            <person name="Ohkuma M."/>
            <person name="Hosokawa M."/>
            <person name="Miyashita K."/>
            <person name="Thompson F.L."/>
            <person name="Niwa A."/>
            <person name="Sawabe T."/>
            <person name="Sawabe T."/>
        </authorList>
    </citation>
    <scope>NUCLEOTIDE SEQUENCE [LARGE SCALE GENOMIC DNA]</scope>
    <source>
        <strain evidence="2">JCM19302</strain>
    </source>
</reference>
<dbReference type="EMBL" id="BBNS01000017">
    <property type="protein sequence ID" value="GAL71898.1"/>
    <property type="molecule type" value="Genomic_DNA"/>
</dbReference>
<evidence type="ECO:0000313" key="2">
    <source>
        <dbReference type="Proteomes" id="UP000029646"/>
    </source>
</evidence>
<proteinExistence type="predicted"/>
<organism evidence="1 2">
    <name type="scientific">Jejuia pallidilutea</name>
    <dbReference type="NCBI Taxonomy" id="504487"/>
    <lineage>
        <taxon>Bacteria</taxon>
        <taxon>Pseudomonadati</taxon>
        <taxon>Bacteroidota</taxon>
        <taxon>Flavobacteriia</taxon>
        <taxon>Flavobacteriales</taxon>
        <taxon>Flavobacteriaceae</taxon>
        <taxon>Jejuia</taxon>
    </lineage>
</organism>
<name>A0A090W6Q3_9FLAO</name>
<accession>A0A090W6Q3</accession>